<dbReference type="Gene3D" id="3.40.50.1000">
    <property type="entry name" value="HAD superfamily/HAD-like"/>
    <property type="match status" value="1"/>
</dbReference>
<proteinExistence type="predicted"/>
<dbReference type="EMBL" id="JACOPE010000001">
    <property type="protein sequence ID" value="MBC5682208.1"/>
    <property type="molecule type" value="Genomic_DNA"/>
</dbReference>
<dbReference type="PROSITE" id="PS01229">
    <property type="entry name" value="COF_2"/>
    <property type="match status" value="1"/>
</dbReference>
<dbReference type="Gene3D" id="3.30.1240.10">
    <property type="match status" value="1"/>
</dbReference>
<dbReference type="InterPro" id="IPR023214">
    <property type="entry name" value="HAD_sf"/>
</dbReference>
<sequence>MKPIFFIDYDNTIFSHQTWQIPESTLCALEQLQKDGYKLVIASGRAFRNNSLPEEFQGRITPDCLVSANGAIVEIEGKLVKEKYFDKDLQRRILDYVVEKNYCLLSGQGNDWCTSSIERFKEIASPKQQQLLPKSGDAYKALYEKQIPSMFLADTKEAIADVQEHFPETKLLCMGDELGGADMIPKENGKVKGAKCVMDYYHASWDDIIAIGDSMNDIELIQAAGFGIAMGNAMDEVQEAADYVAKHIDQNGFADAVSKAREEIAKR</sequence>
<dbReference type="PANTHER" id="PTHR10000:SF8">
    <property type="entry name" value="HAD SUPERFAMILY HYDROLASE-LIKE, TYPE 3"/>
    <property type="match status" value="1"/>
</dbReference>
<dbReference type="GO" id="GO:0016787">
    <property type="term" value="F:hydrolase activity"/>
    <property type="evidence" value="ECO:0007669"/>
    <property type="project" value="UniProtKB-KW"/>
</dbReference>
<dbReference type="SUPFAM" id="SSF56784">
    <property type="entry name" value="HAD-like"/>
    <property type="match status" value="1"/>
</dbReference>
<accession>A0ABR7G435</accession>
<evidence type="ECO:0000313" key="2">
    <source>
        <dbReference type="Proteomes" id="UP000631576"/>
    </source>
</evidence>
<dbReference type="InterPro" id="IPR000150">
    <property type="entry name" value="Cof"/>
</dbReference>
<dbReference type="Proteomes" id="UP000631576">
    <property type="component" value="Unassembled WGS sequence"/>
</dbReference>
<dbReference type="InterPro" id="IPR036412">
    <property type="entry name" value="HAD-like_sf"/>
</dbReference>
<protein>
    <submittedName>
        <fullName evidence="1">Cof-type HAD-IIB family hydrolase</fullName>
    </submittedName>
</protein>
<reference evidence="1 2" key="1">
    <citation type="submission" date="2020-08" db="EMBL/GenBank/DDBJ databases">
        <title>Genome public.</title>
        <authorList>
            <person name="Liu C."/>
            <person name="Sun Q."/>
        </authorList>
    </citation>
    <scope>NUCLEOTIDE SEQUENCE [LARGE SCALE GENOMIC DNA]</scope>
    <source>
        <strain evidence="1 2">NSJ-13</strain>
    </source>
</reference>
<organism evidence="1 2">
    <name type="scientific">Ruminococcus hominis</name>
    <dbReference type="NCBI Taxonomy" id="2763065"/>
    <lineage>
        <taxon>Bacteria</taxon>
        <taxon>Bacillati</taxon>
        <taxon>Bacillota</taxon>
        <taxon>Clostridia</taxon>
        <taxon>Eubacteriales</taxon>
        <taxon>Oscillospiraceae</taxon>
        <taxon>Ruminococcus</taxon>
    </lineage>
</organism>
<dbReference type="PANTHER" id="PTHR10000">
    <property type="entry name" value="PHOSPHOSERINE PHOSPHATASE"/>
    <property type="match status" value="1"/>
</dbReference>
<keyword evidence="1" id="KW-0378">Hydrolase</keyword>
<dbReference type="NCBIfam" id="TIGR01484">
    <property type="entry name" value="HAD-SF-IIB"/>
    <property type="match status" value="1"/>
</dbReference>
<dbReference type="InterPro" id="IPR006379">
    <property type="entry name" value="HAD-SF_hydro_IIB"/>
</dbReference>
<dbReference type="RefSeq" id="WP_022075077.1">
    <property type="nucleotide sequence ID" value="NZ_JACOPE010000001.1"/>
</dbReference>
<name>A0ABR7G435_9FIRM</name>
<comment type="caution">
    <text evidence="1">The sequence shown here is derived from an EMBL/GenBank/DDBJ whole genome shotgun (WGS) entry which is preliminary data.</text>
</comment>
<keyword evidence="2" id="KW-1185">Reference proteome</keyword>
<dbReference type="Pfam" id="PF08282">
    <property type="entry name" value="Hydrolase_3"/>
    <property type="match status" value="1"/>
</dbReference>
<dbReference type="NCBIfam" id="TIGR00099">
    <property type="entry name" value="Cof-subfamily"/>
    <property type="match status" value="1"/>
</dbReference>
<evidence type="ECO:0000313" key="1">
    <source>
        <dbReference type="EMBL" id="MBC5682208.1"/>
    </source>
</evidence>
<gene>
    <name evidence="1" type="ORF">H8S40_01185</name>
</gene>